<name>A0A0F9YGL0_9ZZZZ</name>
<comment type="caution">
    <text evidence="3">The sequence shown here is derived from an EMBL/GenBank/DDBJ whole genome shotgun (WGS) entry which is preliminary data.</text>
</comment>
<protein>
    <recommendedName>
        <fullName evidence="2">Glycosyltransferase 2-like domain-containing protein</fullName>
    </recommendedName>
</protein>
<sequence length="253" mass="27706">MPALNEEQGLRGAVTDTLAALDQAGVVGELLIVNDGSSDGTGPLAEQLAQGDSRVTVLHHERPMGLGRSFWDGVARAQYDAVVMYPGDNEMLPGEMLLYLDELRNVDMVIPFIANTATARSRVRNFISGVYMFFVRTMLGLKVRHSNGTVLYRRSILKDIDLRNNGYLYQTELLAKTIGRGYLYAEVPYYIQPRHAGKSKAVSIGNIFRTLIQLALLARTARSARAAGPIDPASATASRRARANQHQGKTSSP</sequence>
<dbReference type="InterPro" id="IPR001173">
    <property type="entry name" value="Glyco_trans_2-like"/>
</dbReference>
<feature type="compositionally biased region" description="Low complexity" evidence="1">
    <location>
        <begin position="228"/>
        <end position="238"/>
    </location>
</feature>
<gene>
    <name evidence="3" type="ORF">LCGC14_0018430</name>
</gene>
<organism evidence="3">
    <name type="scientific">marine sediment metagenome</name>
    <dbReference type="NCBI Taxonomy" id="412755"/>
    <lineage>
        <taxon>unclassified sequences</taxon>
        <taxon>metagenomes</taxon>
        <taxon>ecological metagenomes</taxon>
    </lineage>
</organism>
<dbReference type="InterPro" id="IPR050256">
    <property type="entry name" value="Glycosyltransferase_2"/>
</dbReference>
<dbReference type="InterPro" id="IPR029044">
    <property type="entry name" value="Nucleotide-diphossugar_trans"/>
</dbReference>
<dbReference type="SUPFAM" id="SSF53448">
    <property type="entry name" value="Nucleotide-diphospho-sugar transferases"/>
    <property type="match status" value="1"/>
</dbReference>
<dbReference type="CDD" id="cd04179">
    <property type="entry name" value="DPM_DPG-synthase_like"/>
    <property type="match status" value="1"/>
</dbReference>
<reference evidence="3" key="1">
    <citation type="journal article" date="2015" name="Nature">
        <title>Complex archaea that bridge the gap between prokaryotes and eukaryotes.</title>
        <authorList>
            <person name="Spang A."/>
            <person name="Saw J.H."/>
            <person name="Jorgensen S.L."/>
            <person name="Zaremba-Niedzwiedzka K."/>
            <person name="Martijn J."/>
            <person name="Lind A.E."/>
            <person name="van Eijk R."/>
            <person name="Schleper C."/>
            <person name="Guy L."/>
            <person name="Ettema T.J."/>
        </authorList>
    </citation>
    <scope>NUCLEOTIDE SEQUENCE</scope>
</reference>
<dbReference type="PANTHER" id="PTHR48090:SF7">
    <property type="entry name" value="RFBJ PROTEIN"/>
    <property type="match status" value="1"/>
</dbReference>
<dbReference type="Gene3D" id="3.90.550.10">
    <property type="entry name" value="Spore Coat Polysaccharide Biosynthesis Protein SpsA, Chain A"/>
    <property type="match status" value="1"/>
</dbReference>
<dbReference type="PANTHER" id="PTHR48090">
    <property type="entry name" value="UNDECAPRENYL-PHOSPHATE 4-DEOXY-4-FORMAMIDO-L-ARABINOSE TRANSFERASE-RELATED"/>
    <property type="match status" value="1"/>
</dbReference>
<proteinExistence type="predicted"/>
<dbReference type="Pfam" id="PF00535">
    <property type="entry name" value="Glycos_transf_2"/>
    <property type="match status" value="1"/>
</dbReference>
<dbReference type="EMBL" id="LAZR01000003">
    <property type="protein sequence ID" value="KKO11362.1"/>
    <property type="molecule type" value="Genomic_DNA"/>
</dbReference>
<evidence type="ECO:0000256" key="1">
    <source>
        <dbReference type="SAM" id="MobiDB-lite"/>
    </source>
</evidence>
<feature type="compositionally biased region" description="Polar residues" evidence="1">
    <location>
        <begin position="244"/>
        <end position="253"/>
    </location>
</feature>
<evidence type="ECO:0000259" key="2">
    <source>
        <dbReference type="Pfam" id="PF00535"/>
    </source>
</evidence>
<accession>A0A0F9YGL0</accession>
<dbReference type="AlphaFoldDB" id="A0A0F9YGL0"/>
<evidence type="ECO:0000313" key="3">
    <source>
        <dbReference type="EMBL" id="KKO11362.1"/>
    </source>
</evidence>
<feature type="domain" description="Glycosyltransferase 2-like" evidence="2">
    <location>
        <begin position="1"/>
        <end position="159"/>
    </location>
</feature>
<feature type="region of interest" description="Disordered" evidence="1">
    <location>
        <begin position="228"/>
        <end position="253"/>
    </location>
</feature>